<accession>A0A164GDF0</accession>
<organism evidence="1 2">
    <name type="scientific">Daphnia magna</name>
    <dbReference type="NCBI Taxonomy" id="35525"/>
    <lineage>
        <taxon>Eukaryota</taxon>
        <taxon>Metazoa</taxon>
        <taxon>Ecdysozoa</taxon>
        <taxon>Arthropoda</taxon>
        <taxon>Crustacea</taxon>
        <taxon>Branchiopoda</taxon>
        <taxon>Diplostraca</taxon>
        <taxon>Cladocera</taxon>
        <taxon>Anomopoda</taxon>
        <taxon>Daphniidae</taxon>
        <taxon>Daphnia</taxon>
    </lineage>
</organism>
<dbReference type="Proteomes" id="UP000076858">
    <property type="component" value="Unassembled WGS sequence"/>
</dbReference>
<sequence length="52" mass="6079">MIRCSLDFQRNETRTSRIWSCLLLSSDMFKPMRVLTSQDVLCVFQFKASMSA</sequence>
<dbReference type="AlphaFoldDB" id="A0A164GDF0"/>
<protein>
    <submittedName>
        <fullName evidence="1">Uncharacterized protein</fullName>
    </submittedName>
</protein>
<keyword evidence="2" id="KW-1185">Reference proteome</keyword>
<evidence type="ECO:0000313" key="2">
    <source>
        <dbReference type="Proteomes" id="UP000076858"/>
    </source>
</evidence>
<name>A0A164GDF0_9CRUS</name>
<reference evidence="1 2" key="1">
    <citation type="submission" date="2016-03" db="EMBL/GenBank/DDBJ databases">
        <title>EvidentialGene: Evidence-directed Construction of Genes on Genomes.</title>
        <authorList>
            <person name="Gilbert D.G."/>
            <person name="Choi J.-H."/>
            <person name="Mockaitis K."/>
            <person name="Colbourne J."/>
            <person name="Pfrender M."/>
        </authorList>
    </citation>
    <scope>NUCLEOTIDE SEQUENCE [LARGE SCALE GENOMIC DNA]</scope>
    <source>
        <strain evidence="1 2">Xinb3</strain>
        <tissue evidence="1">Complete organism</tissue>
    </source>
</reference>
<gene>
    <name evidence="1" type="ORF">APZ42_005573</name>
</gene>
<comment type="caution">
    <text evidence="1">The sequence shown here is derived from an EMBL/GenBank/DDBJ whole genome shotgun (WGS) entry which is preliminary data.</text>
</comment>
<proteinExistence type="predicted"/>
<evidence type="ECO:0000313" key="1">
    <source>
        <dbReference type="EMBL" id="KZR98826.1"/>
    </source>
</evidence>
<dbReference type="EMBL" id="LRGB01015688">
    <property type="protein sequence ID" value="KZR98826.1"/>
    <property type="molecule type" value="Genomic_DNA"/>
</dbReference>